<dbReference type="Proteomes" id="UP000295493">
    <property type="component" value="Unassembled WGS sequence"/>
</dbReference>
<dbReference type="OrthoDB" id="7584768at2"/>
<reference evidence="2 3" key="1">
    <citation type="submission" date="2019-03" db="EMBL/GenBank/DDBJ databases">
        <title>Genomic Encyclopedia of Type Strains, Phase IV (KMG-IV): sequencing the most valuable type-strain genomes for metagenomic binning, comparative biology and taxonomic classification.</title>
        <authorList>
            <person name="Goeker M."/>
        </authorList>
    </citation>
    <scope>NUCLEOTIDE SEQUENCE [LARGE SCALE GENOMIC DNA]</scope>
    <source>
        <strain evidence="2 3">DSM 25059</strain>
    </source>
</reference>
<feature type="region of interest" description="Disordered" evidence="1">
    <location>
        <begin position="1"/>
        <end position="103"/>
    </location>
</feature>
<proteinExistence type="predicted"/>
<comment type="caution">
    <text evidence="2">The sequence shown here is derived from an EMBL/GenBank/DDBJ whole genome shotgun (WGS) entry which is preliminary data.</text>
</comment>
<evidence type="ECO:0000313" key="3">
    <source>
        <dbReference type="Proteomes" id="UP000295493"/>
    </source>
</evidence>
<evidence type="ECO:0000256" key="1">
    <source>
        <dbReference type="SAM" id="MobiDB-lite"/>
    </source>
</evidence>
<accession>A0A4R6FK81</accession>
<dbReference type="EMBL" id="SNWD01000007">
    <property type="protein sequence ID" value="TDN81717.1"/>
    <property type="molecule type" value="Genomic_DNA"/>
</dbReference>
<gene>
    <name evidence="2" type="ORF">EV664_107118</name>
</gene>
<evidence type="ECO:0000313" key="2">
    <source>
        <dbReference type="EMBL" id="TDN81717.1"/>
    </source>
</evidence>
<dbReference type="AlphaFoldDB" id="A0A4R6FK81"/>
<feature type="compositionally biased region" description="Basic and acidic residues" evidence="1">
    <location>
        <begin position="29"/>
        <end position="53"/>
    </location>
</feature>
<organism evidence="2 3">
    <name type="scientific">Stakelama pacifica</name>
    <dbReference type="NCBI Taxonomy" id="517720"/>
    <lineage>
        <taxon>Bacteria</taxon>
        <taxon>Pseudomonadati</taxon>
        <taxon>Pseudomonadota</taxon>
        <taxon>Alphaproteobacteria</taxon>
        <taxon>Sphingomonadales</taxon>
        <taxon>Sphingomonadaceae</taxon>
        <taxon>Stakelama</taxon>
    </lineage>
</organism>
<feature type="compositionally biased region" description="Basic and acidic residues" evidence="1">
    <location>
        <begin position="1"/>
        <end position="13"/>
    </location>
</feature>
<protein>
    <submittedName>
        <fullName evidence="2">Uncharacterized protein</fullName>
    </submittedName>
</protein>
<sequence length="103" mass="11196">MADKTGTGVDERAMGGMSVAPPDPDSEAETAKRQKHSSIEERLQRNPESKQARLDAGVEESMDASDPPATTQPVHASDPAPSSGYDEEAERRRRQDEDEDDGE</sequence>
<name>A0A4R6FK81_9SPHN</name>
<keyword evidence="3" id="KW-1185">Reference proteome</keyword>
<dbReference type="RefSeq" id="WP_133495840.1">
    <property type="nucleotide sequence ID" value="NZ_BMLU01000007.1"/>
</dbReference>